<name>A0A934NKD6_9FLAO</name>
<dbReference type="AlphaFoldDB" id="A0A934NKD6"/>
<dbReference type="InterPro" id="IPR032168">
    <property type="entry name" value="DUF5004"/>
</dbReference>
<dbReference type="Proteomes" id="UP000662373">
    <property type="component" value="Unassembled WGS sequence"/>
</dbReference>
<organism evidence="1 2">
    <name type="scientific">Gelidibacter salicanalis</name>
    <dbReference type="NCBI Taxonomy" id="291193"/>
    <lineage>
        <taxon>Bacteria</taxon>
        <taxon>Pseudomonadati</taxon>
        <taxon>Bacteroidota</taxon>
        <taxon>Flavobacteriia</taxon>
        <taxon>Flavobacteriales</taxon>
        <taxon>Flavobacteriaceae</taxon>
        <taxon>Gelidibacter</taxon>
    </lineage>
</organism>
<dbReference type="EMBL" id="JAEHJZ010000008">
    <property type="protein sequence ID" value="MBJ7880037.1"/>
    <property type="molecule type" value="Genomic_DNA"/>
</dbReference>
<evidence type="ECO:0000313" key="2">
    <source>
        <dbReference type="Proteomes" id="UP000662373"/>
    </source>
</evidence>
<dbReference type="RefSeq" id="WP_199597778.1">
    <property type="nucleotide sequence ID" value="NZ_JAEHJZ010000008.1"/>
</dbReference>
<comment type="caution">
    <text evidence="1">The sequence shown here is derived from an EMBL/GenBank/DDBJ whole genome shotgun (WGS) entry which is preliminary data.</text>
</comment>
<dbReference type="PROSITE" id="PS51257">
    <property type="entry name" value="PROKAR_LIPOPROTEIN"/>
    <property type="match status" value="1"/>
</dbReference>
<reference evidence="1 2" key="1">
    <citation type="submission" date="2020-09" db="EMBL/GenBank/DDBJ databases">
        <title>Draft genome of Gelidibacter salicanalis PAMC21136.</title>
        <authorList>
            <person name="Park H."/>
        </authorList>
    </citation>
    <scope>NUCLEOTIDE SEQUENCE [LARGE SCALE GENOMIC DNA]</scope>
    <source>
        <strain evidence="1 2">PAMC21136</strain>
    </source>
</reference>
<evidence type="ECO:0000313" key="1">
    <source>
        <dbReference type="EMBL" id="MBJ7880037.1"/>
    </source>
</evidence>
<keyword evidence="2" id="KW-1185">Reference proteome</keyword>
<protein>
    <submittedName>
        <fullName evidence="1">DUF5004 domain-containing protein</fullName>
    </submittedName>
</protein>
<gene>
    <name evidence="1" type="ORF">JEM65_05135</name>
</gene>
<dbReference type="Pfam" id="PF16395">
    <property type="entry name" value="DUF5004"/>
    <property type="match status" value="1"/>
</dbReference>
<sequence length="178" mass="19742">MKKLNVLTKSLMVMTTLFLVSCNTDDGIECPVALTGELTATETAFSGSWEFSGLVAEDALDITADNTENPIKDLYAQYPECDRDLVYEFMDTRAYVYKQGYFAEDCQNKQSITGTWSLTGTVLTFVSSCASQKIDIELKEEGNSFSYDATVNVREVSGNVKTTKVTFTFEKTDSAEQV</sequence>
<accession>A0A934NKD6</accession>
<proteinExistence type="predicted"/>